<dbReference type="KEGG" id="taj:C1A40_00275"/>
<dbReference type="InterPro" id="IPR012337">
    <property type="entry name" value="RNaseH-like_sf"/>
</dbReference>
<dbReference type="GO" id="GO:0003677">
    <property type="term" value="F:DNA binding"/>
    <property type="evidence" value="ECO:0007669"/>
    <property type="project" value="InterPro"/>
</dbReference>
<protein>
    <submittedName>
        <fullName evidence="3">IS3 family transposase</fullName>
    </submittedName>
</protein>
<dbReference type="PROSITE" id="PS50994">
    <property type="entry name" value="INTEGRASE"/>
    <property type="match status" value="1"/>
</dbReference>
<dbReference type="RefSeq" id="WP_102994136.1">
    <property type="nucleotide sequence ID" value="NZ_CP025938.1"/>
</dbReference>
<feature type="coiled-coil region" evidence="1">
    <location>
        <begin position="57"/>
        <end position="84"/>
    </location>
</feature>
<dbReference type="PANTHER" id="PTHR46889">
    <property type="entry name" value="TRANSPOSASE INSF FOR INSERTION SEQUENCE IS3B-RELATED"/>
    <property type="match status" value="1"/>
</dbReference>
<dbReference type="Gene3D" id="3.30.420.10">
    <property type="entry name" value="Ribonuclease H-like superfamily/Ribonuclease H"/>
    <property type="match status" value="1"/>
</dbReference>
<dbReference type="Proteomes" id="UP000236592">
    <property type="component" value="Chromosome"/>
</dbReference>
<dbReference type="InterPro" id="IPR050900">
    <property type="entry name" value="Transposase_IS3/IS150/IS904"/>
</dbReference>
<sequence length="387" mass="46016">MGKKYDNEFKSMILDLSKSGIRTKQLSEEYGVHTSVINRWKQEYDLKGGDFSKNEPKSKEHQELIALKKELRDVKMERDNLKKGGEHLFQERQIRYNFILSNKNTYPVEKMCKCMKVSKNAYYHWLKTKDTLKVNSSKSFLKDRIEAIFDNSKQIYGSYRIQKQLEREKLFYSRSYVGLLMKEMGLRSVLNKKFVVTTDSNHSLKTAKNELDRDFTSFSLGYKLVSDITYIRVNQQWNYLTTIMDLADRKIIGWSLSEDMTTENTVLKAWVDARRNRVINQQCIFHSDRGVQYASNRITNMFFFNQKEIQSMSRKGNCWDNAVAESFFKTIKYEWINRFKYTSYNQLYKSIDQYLNWYNTQRLHSSLGYMTPLEKELQLKGFINKAA</sequence>
<name>A0A2I7SDN3_9FLAO</name>
<dbReference type="InterPro" id="IPR036397">
    <property type="entry name" value="RNaseH_sf"/>
</dbReference>
<keyword evidence="4" id="KW-1185">Reference proteome</keyword>
<dbReference type="InterPro" id="IPR001584">
    <property type="entry name" value="Integrase_cat-core"/>
</dbReference>
<dbReference type="EMBL" id="CP025938">
    <property type="protein sequence ID" value="AUS04012.1"/>
    <property type="molecule type" value="Genomic_DNA"/>
</dbReference>
<dbReference type="InterPro" id="IPR048020">
    <property type="entry name" value="Transpos_IS3"/>
</dbReference>
<feature type="domain" description="Integrase catalytic" evidence="2">
    <location>
        <begin position="215"/>
        <end position="380"/>
    </location>
</feature>
<dbReference type="InterPro" id="IPR009057">
    <property type="entry name" value="Homeodomain-like_sf"/>
</dbReference>
<evidence type="ECO:0000259" key="2">
    <source>
        <dbReference type="PROSITE" id="PS50994"/>
    </source>
</evidence>
<dbReference type="InterPro" id="IPR002514">
    <property type="entry name" value="Transposase_8"/>
</dbReference>
<dbReference type="Pfam" id="PF01527">
    <property type="entry name" value="HTH_Tnp_1"/>
    <property type="match status" value="1"/>
</dbReference>
<gene>
    <name evidence="3" type="ORF">C1A40_00275</name>
</gene>
<dbReference type="OrthoDB" id="9815231at2"/>
<dbReference type="GO" id="GO:0015074">
    <property type="term" value="P:DNA integration"/>
    <property type="evidence" value="ECO:0007669"/>
    <property type="project" value="InterPro"/>
</dbReference>
<evidence type="ECO:0000313" key="3">
    <source>
        <dbReference type="EMBL" id="AUS04012.1"/>
    </source>
</evidence>
<dbReference type="SUPFAM" id="SSF46689">
    <property type="entry name" value="Homeodomain-like"/>
    <property type="match status" value="1"/>
</dbReference>
<reference evidence="4" key="1">
    <citation type="submission" date="2018-01" db="EMBL/GenBank/DDBJ databases">
        <title>Complete genome of Tamlana sp. UJ94.</title>
        <authorList>
            <person name="Jung J."/>
            <person name="Chung D."/>
            <person name="Bae S.S."/>
            <person name="Baek K."/>
        </authorList>
    </citation>
    <scope>NUCLEOTIDE SEQUENCE [LARGE SCALE GENOMIC DNA]</scope>
    <source>
        <strain evidence="4">UJ94</strain>
    </source>
</reference>
<dbReference type="NCBIfam" id="NF033516">
    <property type="entry name" value="transpos_IS3"/>
    <property type="match status" value="1"/>
</dbReference>
<keyword evidence="1" id="KW-0175">Coiled coil</keyword>
<dbReference type="SUPFAM" id="SSF53098">
    <property type="entry name" value="Ribonuclease H-like"/>
    <property type="match status" value="1"/>
</dbReference>
<accession>A0A2I7SDN3</accession>
<evidence type="ECO:0000313" key="4">
    <source>
        <dbReference type="Proteomes" id="UP000236592"/>
    </source>
</evidence>
<evidence type="ECO:0000256" key="1">
    <source>
        <dbReference type="SAM" id="Coils"/>
    </source>
</evidence>
<dbReference type="Pfam" id="PF13683">
    <property type="entry name" value="rve_3"/>
    <property type="match status" value="1"/>
</dbReference>
<dbReference type="Pfam" id="PF13276">
    <property type="entry name" value="HTH_21"/>
    <property type="match status" value="1"/>
</dbReference>
<dbReference type="GO" id="GO:0006313">
    <property type="term" value="P:DNA transposition"/>
    <property type="evidence" value="ECO:0007669"/>
    <property type="project" value="InterPro"/>
</dbReference>
<dbReference type="AlphaFoldDB" id="A0A2I7SDN3"/>
<proteinExistence type="predicted"/>
<dbReference type="GO" id="GO:0004803">
    <property type="term" value="F:transposase activity"/>
    <property type="evidence" value="ECO:0007669"/>
    <property type="project" value="InterPro"/>
</dbReference>
<dbReference type="InterPro" id="IPR025948">
    <property type="entry name" value="HTH-like_dom"/>
</dbReference>
<organism evidence="3 4">
    <name type="scientific">Pseudotamlana carrageenivorans</name>
    <dbReference type="NCBI Taxonomy" id="2069432"/>
    <lineage>
        <taxon>Bacteria</taxon>
        <taxon>Pseudomonadati</taxon>
        <taxon>Bacteroidota</taxon>
        <taxon>Flavobacteriia</taxon>
        <taxon>Flavobacteriales</taxon>
        <taxon>Flavobacteriaceae</taxon>
        <taxon>Pseudotamlana</taxon>
    </lineage>
</organism>